<comment type="similarity">
    <text evidence="5">Belongs to the NAD(P)-dependent epimerase/dehydratase family. Dihydroflavonol-4-reductase subfamily.</text>
</comment>
<feature type="domain" description="NAD-dependent epimerase/dehydratase" evidence="14">
    <location>
        <begin position="4"/>
        <end position="250"/>
    </location>
</feature>
<name>A0AAP0D0M8_9ASTR</name>
<accession>A0AAP0D0M8</accession>
<dbReference type="Pfam" id="PF01370">
    <property type="entry name" value="Epimerase"/>
    <property type="match status" value="1"/>
</dbReference>
<evidence type="ECO:0000313" key="16">
    <source>
        <dbReference type="Proteomes" id="UP001408789"/>
    </source>
</evidence>
<evidence type="ECO:0000256" key="13">
    <source>
        <dbReference type="ARBA" id="ARBA00049132"/>
    </source>
</evidence>
<gene>
    <name evidence="15" type="ORF">SSX86_017837</name>
</gene>
<comment type="catalytic activity">
    <reaction evidence="12">
        <text>(2S)-flavan-4-ol + NADP(+) = (2S)-flavanone + NADPH + H(+)</text>
        <dbReference type="Rhea" id="RHEA:11228"/>
        <dbReference type="ChEBI" id="CHEBI:15378"/>
        <dbReference type="ChEBI" id="CHEBI:15605"/>
        <dbReference type="ChEBI" id="CHEBI:15606"/>
        <dbReference type="ChEBI" id="CHEBI:57783"/>
        <dbReference type="ChEBI" id="CHEBI:58349"/>
        <dbReference type="EC" id="1.1.1.234"/>
    </reaction>
</comment>
<evidence type="ECO:0000256" key="7">
    <source>
        <dbReference type="ARBA" id="ARBA00039055"/>
    </source>
</evidence>
<sequence>MEIVCVTGAGGYVASWVVKELLAKGYVVHGTVRDLDDEKKNGHLKKLEHAKERLHLFKADLLDYAGLCIAIDGCMGVIHVATPVPAGKVKDPQAEMLEPAITGTRNVMNACLKTKVNKVVVVSSLFAIVANPSWPKDQTIDETCWSDSEFCMKSEKWYCASKVISEREALEFGKKNNLNVVAVCPSVVFGPMLQSIACTTNIILLNLFKGMNSFNLIELDRAEEDVDIPIVDVRDCAKALLLAYEKPESEGRYLCSSHMLKTTTLIQLLKNLFPHYNYPTDLRSSILNEDLNYTNEKLMNLGWSHRTLEETLVDSVKTMREAGLLS</sequence>
<dbReference type="GO" id="GO:0045552">
    <property type="term" value="F:dihydroflavanol 4-reductase activity"/>
    <property type="evidence" value="ECO:0007669"/>
    <property type="project" value="UniProtKB-EC"/>
</dbReference>
<comment type="caution">
    <text evidence="15">The sequence shown here is derived from an EMBL/GenBank/DDBJ whole genome shotgun (WGS) entry which is preliminary data.</text>
</comment>
<dbReference type="EC" id="1.1.1.219" evidence="8"/>
<keyword evidence="4" id="KW-0284">Flavonoid biosynthesis</keyword>
<protein>
    <recommendedName>
        <fullName evidence="9">Dihydroflavonol 4-reductase</fullName>
        <ecNumber evidence="8">1.1.1.219</ecNumber>
        <ecNumber evidence="7">1.1.1.234</ecNumber>
    </recommendedName>
    <alternativeName>
        <fullName evidence="11">Dihydrokaempferol 4-reductase</fullName>
    </alternativeName>
    <alternativeName>
        <fullName evidence="10">Flavanone 4-reductase</fullName>
    </alternativeName>
</protein>
<dbReference type="AlphaFoldDB" id="A0AAP0D0M8"/>
<evidence type="ECO:0000256" key="5">
    <source>
        <dbReference type="ARBA" id="ARBA00023445"/>
    </source>
</evidence>
<dbReference type="SUPFAM" id="SSF51735">
    <property type="entry name" value="NAD(P)-binding Rossmann-fold domains"/>
    <property type="match status" value="1"/>
</dbReference>
<dbReference type="PANTHER" id="PTHR10366:SF831">
    <property type="entry name" value="NAD-DEPENDENT EPIMERASE_DEHYDRATASE DOMAIN-CONTAINING PROTEIN"/>
    <property type="match status" value="1"/>
</dbReference>
<dbReference type="CDD" id="cd08958">
    <property type="entry name" value="FR_SDR_e"/>
    <property type="match status" value="1"/>
</dbReference>
<dbReference type="EMBL" id="JBCNJP010000018">
    <property type="protein sequence ID" value="KAK9063965.1"/>
    <property type="molecule type" value="Genomic_DNA"/>
</dbReference>
<reference evidence="15 16" key="1">
    <citation type="submission" date="2024-04" db="EMBL/GenBank/DDBJ databases">
        <title>The reference genome of an endangered Asteraceae, Deinandra increscens subsp. villosa, native to the Central Coast of California.</title>
        <authorList>
            <person name="Guilliams M."/>
            <person name="Hasenstab-Lehman K."/>
            <person name="Meyer R."/>
            <person name="Mcevoy S."/>
        </authorList>
    </citation>
    <scope>NUCLEOTIDE SEQUENCE [LARGE SCALE GENOMIC DNA]</scope>
    <source>
        <tissue evidence="15">Leaf</tissue>
    </source>
</reference>
<evidence type="ECO:0000256" key="9">
    <source>
        <dbReference type="ARBA" id="ARBA00039963"/>
    </source>
</evidence>
<evidence type="ECO:0000256" key="10">
    <source>
        <dbReference type="ARBA" id="ARBA00042087"/>
    </source>
</evidence>
<dbReference type="InterPro" id="IPR036291">
    <property type="entry name" value="NAD(P)-bd_dom_sf"/>
</dbReference>
<dbReference type="GO" id="GO:0009813">
    <property type="term" value="P:flavonoid biosynthetic process"/>
    <property type="evidence" value="ECO:0007669"/>
    <property type="project" value="UniProtKB-KW"/>
</dbReference>
<evidence type="ECO:0000256" key="12">
    <source>
        <dbReference type="ARBA" id="ARBA00048870"/>
    </source>
</evidence>
<keyword evidence="2" id="KW-0521">NADP</keyword>
<dbReference type="EC" id="1.1.1.234" evidence="7"/>
<keyword evidence="3" id="KW-0560">Oxidoreductase</keyword>
<evidence type="ECO:0000313" key="15">
    <source>
        <dbReference type="EMBL" id="KAK9063965.1"/>
    </source>
</evidence>
<dbReference type="InterPro" id="IPR001509">
    <property type="entry name" value="Epimerase_deHydtase"/>
</dbReference>
<comment type="catalytic activity">
    <reaction evidence="13">
        <text>a (2R,3S,4S)-leucoanthocyanidin + NADP(+) = a (2R,3R)-dihydroflavonol + NADPH + H(+)</text>
        <dbReference type="Rhea" id="RHEA:54444"/>
        <dbReference type="ChEBI" id="CHEBI:15378"/>
        <dbReference type="ChEBI" id="CHEBI:57783"/>
        <dbReference type="ChEBI" id="CHEBI:58349"/>
        <dbReference type="ChEBI" id="CHEBI:138176"/>
        <dbReference type="ChEBI" id="CHEBI:138188"/>
        <dbReference type="EC" id="1.1.1.219"/>
    </reaction>
</comment>
<evidence type="ECO:0000256" key="3">
    <source>
        <dbReference type="ARBA" id="ARBA00023002"/>
    </source>
</evidence>
<dbReference type="InterPro" id="IPR050425">
    <property type="entry name" value="NAD(P)_dehydrat-like"/>
</dbReference>
<evidence type="ECO:0000256" key="6">
    <source>
        <dbReference type="ARBA" id="ARBA00037100"/>
    </source>
</evidence>
<comment type="function">
    <text evidence="6">Bifunctional enzyme involved in flavonoid metabolism.</text>
</comment>
<evidence type="ECO:0000256" key="2">
    <source>
        <dbReference type="ARBA" id="ARBA00022857"/>
    </source>
</evidence>
<keyword evidence="16" id="KW-1185">Reference proteome</keyword>
<proteinExistence type="inferred from homology"/>
<organism evidence="15 16">
    <name type="scientific">Deinandra increscens subsp. villosa</name>
    <dbReference type="NCBI Taxonomy" id="3103831"/>
    <lineage>
        <taxon>Eukaryota</taxon>
        <taxon>Viridiplantae</taxon>
        <taxon>Streptophyta</taxon>
        <taxon>Embryophyta</taxon>
        <taxon>Tracheophyta</taxon>
        <taxon>Spermatophyta</taxon>
        <taxon>Magnoliopsida</taxon>
        <taxon>eudicotyledons</taxon>
        <taxon>Gunneridae</taxon>
        <taxon>Pentapetalae</taxon>
        <taxon>asterids</taxon>
        <taxon>campanulids</taxon>
        <taxon>Asterales</taxon>
        <taxon>Asteraceae</taxon>
        <taxon>Asteroideae</taxon>
        <taxon>Heliantheae alliance</taxon>
        <taxon>Madieae</taxon>
        <taxon>Madiinae</taxon>
        <taxon>Deinandra</taxon>
    </lineage>
</organism>
<dbReference type="Gene3D" id="3.40.50.720">
    <property type="entry name" value="NAD(P)-binding Rossmann-like Domain"/>
    <property type="match status" value="1"/>
</dbReference>
<comment type="pathway">
    <text evidence="1">Pigment biosynthesis; anthocyanin biosynthesis.</text>
</comment>
<evidence type="ECO:0000256" key="11">
    <source>
        <dbReference type="ARBA" id="ARBA00042831"/>
    </source>
</evidence>
<evidence type="ECO:0000256" key="8">
    <source>
        <dbReference type="ARBA" id="ARBA00039057"/>
    </source>
</evidence>
<dbReference type="FunFam" id="3.40.50.720:FF:000085">
    <property type="entry name" value="Dihydroflavonol reductase"/>
    <property type="match status" value="1"/>
</dbReference>
<evidence type="ECO:0000256" key="4">
    <source>
        <dbReference type="ARBA" id="ARBA00023241"/>
    </source>
</evidence>
<dbReference type="Proteomes" id="UP001408789">
    <property type="component" value="Unassembled WGS sequence"/>
</dbReference>
<evidence type="ECO:0000256" key="1">
    <source>
        <dbReference type="ARBA" id="ARBA00004935"/>
    </source>
</evidence>
<dbReference type="GO" id="GO:0047890">
    <property type="term" value="F:flavanone 4-reductase activity"/>
    <property type="evidence" value="ECO:0007669"/>
    <property type="project" value="UniProtKB-EC"/>
</dbReference>
<dbReference type="PANTHER" id="PTHR10366">
    <property type="entry name" value="NAD DEPENDENT EPIMERASE/DEHYDRATASE"/>
    <property type="match status" value="1"/>
</dbReference>
<evidence type="ECO:0000259" key="14">
    <source>
        <dbReference type="Pfam" id="PF01370"/>
    </source>
</evidence>